<keyword evidence="1" id="KW-0472">Membrane</keyword>
<sequence>MLWLSHIAVMIAGIIIGVLFARRNPKKVKKAVNKVQDEWKYRRG</sequence>
<reference evidence="2" key="1">
    <citation type="submission" date="2019-10" db="EMBL/GenBank/DDBJ databases">
        <title>Metagenomic sequencing of thiosulfate-disproportionating enrichment culture.</title>
        <authorList>
            <person name="Umezawa K."/>
            <person name="Kojima H."/>
            <person name="Fukui M."/>
        </authorList>
    </citation>
    <scope>NUCLEOTIDE SEQUENCE</scope>
    <source>
        <strain evidence="2">45J</strain>
    </source>
</reference>
<keyword evidence="1" id="KW-1133">Transmembrane helix</keyword>
<feature type="transmembrane region" description="Helical" evidence="1">
    <location>
        <begin position="6"/>
        <end position="21"/>
    </location>
</feature>
<comment type="caution">
    <text evidence="2">The sequence shown here is derived from an EMBL/GenBank/DDBJ whole genome shotgun (WGS) entry which is preliminary data.</text>
</comment>
<accession>A0A5J4KXI2</accession>
<keyword evidence="1" id="KW-0812">Transmembrane</keyword>
<organism evidence="2">
    <name type="scientific">hot springs metagenome</name>
    <dbReference type="NCBI Taxonomy" id="433727"/>
    <lineage>
        <taxon>unclassified sequences</taxon>
        <taxon>metagenomes</taxon>
        <taxon>ecological metagenomes</taxon>
    </lineage>
</organism>
<evidence type="ECO:0000256" key="1">
    <source>
        <dbReference type="SAM" id="Phobius"/>
    </source>
</evidence>
<dbReference type="AlphaFoldDB" id="A0A5J4KXI2"/>
<gene>
    <name evidence="2" type="ORF">A45J_0393</name>
</gene>
<protein>
    <submittedName>
        <fullName evidence="2">Uncharacterized protein</fullName>
    </submittedName>
</protein>
<dbReference type="EMBL" id="BLAB01000001">
    <property type="protein sequence ID" value="GER92675.1"/>
    <property type="molecule type" value="Genomic_DNA"/>
</dbReference>
<name>A0A5J4KXI2_9ZZZZ</name>
<evidence type="ECO:0000313" key="2">
    <source>
        <dbReference type="EMBL" id="GER92675.1"/>
    </source>
</evidence>
<proteinExistence type="predicted"/>